<feature type="region of interest" description="Disordered" evidence="1">
    <location>
        <begin position="59"/>
        <end position="81"/>
    </location>
</feature>
<evidence type="ECO:0000313" key="3">
    <source>
        <dbReference type="Proteomes" id="UP001148786"/>
    </source>
</evidence>
<evidence type="ECO:0000313" key="2">
    <source>
        <dbReference type="EMBL" id="KAJ3507787.1"/>
    </source>
</evidence>
<sequence>MELGHAAASPCRWLSPIPHLNRNVNVNYGDDEGQAYSSPSPLQFCCGTVIFGPAAPLVPPNVHPPRRQAPLPASPDDTPPPNQKTALLAVTLSSNSFLDTTVAEEASNQTLYQIKTVGTSTTVSRVDRREGSVTAASIKWPRMLPLKTKGKEYSDGVLIQMRGSRWNGGETLLQPPVGHNSTRKFNIPDYPHPMKWKAYGNTYWAQSPFSTSQVVKTPPD</sequence>
<dbReference type="OrthoDB" id="3270497at2759"/>
<dbReference type="EMBL" id="JANKHO010000625">
    <property type="protein sequence ID" value="KAJ3507787.1"/>
    <property type="molecule type" value="Genomic_DNA"/>
</dbReference>
<gene>
    <name evidence="2" type="ORF">NLJ89_g6112</name>
</gene>
<name>A0A9W8K1C2_9AGAR</name>
<dbReference type="AlphaFoldDB" id="A0A9W8K1C2"/>
<organism evidence="2 3">
    <name type="scientific">Agrocybe chaxingu</name>
    <dbReference type="NCBI Taxonomy" id="84603"/>
    <lineage>
        <taxon>Eukaryota</taxon>
        <taxon>Fungi</taxon>
        <taxon>Dikarya</taxon>
        <taxon>Basidiomycota</taxon>
        <taxon>Agaricomycotina</taxon>
        <taxon>Agaricomycetes</taxon>
        <taxon>Agaricomycetidae</taxon>
        <taxon>Agaricales</taxon>
        <taxon>Agaricineae</taxon>
        <taxon>Strophariaceae</taxon>
        <taxon>Agrocybe</taxon>
    </lineage>
</organism>
<dbReference type="Proteomes" id="UP001148786">
    <property type="component" value="Unassembled WGS sequence"/>
</dbReference>
<proteinExistence type="predicted"/>
<keyword evidence="3" id="KW-1185">Reference proteome</keyword>
<reference evidence="2" key="1">
    <citation type="submission" date="2022-07" db="EMBL/GenBank/DDBJ databases">
        <title>Genome Sequence of Agrocybe chaxingu.</title>
        <authorList>
            <person name="Buettner E."/>
        </authorList>
    </citation>
    <scope>NUCLEOTIDE SEQUENCE</scope>
    <source>
        <strain evidence="2">MP-N11</strain>
    </source>
</reference>
<comment type="caution">
    <text evidence="2">The sequence shown here is derived from an EMBL/GenBank/DDBJ whole genome shotgun (WGS) entry which is preliminary data.</text>
</comment>
<protein>
    <submittedName>
        <fullName evidence="2">Uncharacterized protein</fullName>
    </submittedName>
</protein>
<evidence type="ECO:0000256" key="1">
    <source>
        <dbReference type="SAM" id="MobiDB-lite"/>
    </source>
</evidence>
<accession>A0A9W8K1C2</accession>